<dbReference type="Proteomes" id="UP000010552">
    <property type="component" value="Unassembled WGS sequence"/>
</dbReference>
<protein>
    <submittedName>
        <fullName evidence="2">Uncharacterized protein</fullName>
    </submittedName>
</protein>
<sequence>MLGGAGKNYSALSNSDSWVIELCVLPPGSPVTANLFCQYPRSLFFLSCEDECSADAVCFDRLNSSGVVDFYTWTACFSSVRVLSLLPSAGGIRWCHSLFHFLLLRQGTAMSIKKCSWVTSDPELRISRVESQSGYLENKLECPHVLKEDIKSSSDGKLYVMGTQRKEKSESLKQRWSVGSDLHTDSRWPPLPDPVG</sequence>
<reference evidence="3" key="1">
    <citation type="journal article" date="2013" name="Science">
        <title>Comparative analysis of bat genomes provides insight into the evolution of flight and immunity.</title>
        <authorList>
            <person name="Zhang G."/>
            <person name="Cowled C."/>
            <person name="Shi Z."/>
            <person name="Huang Z."/>
            <person name="Bishop-Lilly K.A."/>
            <person name="Fang X."/>
            <person name="Wynne J.W."/>
            <person name="Xiong Z."/>
            <person name="Baker M.L."/>
            <person name="Zhao W."/>
            <person name="Tachedjian M."/>
            <person name="Zhu Y."/>
            <person name="Zhou P."/>
            <person name="Jiang X."/>
            <person name="Ng J."/>
            <person name="Yang L."/>
            <person name="Wu L."/>
            <person name="Xiao J."/>
            <person name="Feng Y."/>
            <person name="Chen Y."/>
            <person name="Sun X."/>
            <person name="Zhang Y."/>
            <person name="Marsh G.A."/>
            <person name="Crameri G."/>
            <person name="Broder C.C."/>
            <person name="Frey K.G."/>
            <person name="Wang L.F."/>
            <person name="Wang J."/>
        </authorList>
    </citation>
    <scope>NUCLEOTIDE SEQUENCE [LARGE SCALE GENOMIC DNA]</scope>
</reference>
<dbReference type="EMBL" id="KB030572">
    <property type="protein sequence ID" value="ELK14559.1"/>
    <property type="molecule type" value="Genomic_DNA"/>
</dbReference>
<proteinExistence type="predicted"/>
<organism evidence="2 3">
    <name type="scientific">Pteropus alecto</name>
    <name type="common">Black flying fox</name>
    <dbReference type="NCBI Taxonomy" id="9402"/>
    <lineage>
        <taxon>Eukaryota</taxon>
        <taxon>Metazoa</taxon>
        <taxon>Chordata</taxon>
        <taxon>Craniata</taxon>
        <taxon>Vertebrata</taxon>
        <taxon>Euteleostomi</taxon>
        <taxon>Mammalia</taxon>
        <taxon>Eutheria</taxon>
        <taxon>Laurasiatheria</taxon>
        <taxon>Chiroptera</taxon>
        <taxon>Yinpterochiroptera</taxon>
        <taxon>Pteropodoidea</taxon>
        <taxon>Pteropodidae</taxon>
        <taxon>Pteropodinae</taxon>
        <taxon>Pteropus</taxon>
    </lineage>
</organism>
<feature type="region of interest" description="Disordered" evidence="1">
    <location>
        <begin position="163"/>
        <end position="196"/>
    </location>
</feature>
<evidence type="ECO:0000313" key="2">
    <source>
        <dbReference type="EMBL" id="ELK14559.1"/>
    </source>
</evidence>
<keyword evidence="3" id="KW-1185">Reference proteome</keyword>
<accession>L5KSV7</accession>
<gene>
    <name evidence="2" type="ORF">PAL_GLEAN10016290</name>
</gene>
<evidence type="ECO:0000313" key="3">
    <source>
        <dbReference type="Proteomes" id="UP000010552"/>
    </source>
</evidence>
<dbReference type="InParanoid" id="L5KSV7"/>
<name>L5KSV7_PTEAL</name>
<dbReference type="AlphaFoldDB" id="L5KSV7"/>
<evidence type="ECO:0000256" key="1">
    <source>
        <dbReference type="SAM" id="MobiDB-lite"/>
    </source>
</evidence>
<feature type="compositionally biased region" description="Basic and acidic residues" evidence="1">
    <location>
        <begin position="164"/>
        <end position="173"/>
    </location>
</feature>